<dbReference type="OrthoDB" id="543859at2759"/>
<gene>
    <name evidence="2" type="ORF">SARC_05797</name>
</gene>
<dbReference type="PANTHER" id="PTHR20992">
    <property type="entry name" value="AT15442P-RELATED"/>
    <property type="match status" value="1"/>
</dbReference>
<keyword evidence="1" id="KW-0472">Membrane</keyword>
<dbReference type="RefSeq" id="XP_014155809.1">
    <property type="nucleotide sequence ID" value="XM_014300334.1"/>
</dbReference>
<evidence type="ECO:0000313" key="3">
    <source>
        <dbReference type="Proteomes" id="UP000054560"/>
    </source>
</evidence>
<organism evidence="2 3">
    <name type="scientific">Sphaeroforma arctica JP610</name>
    <dbReference type="NCBI Taxonomy" id="667725"/>
    <lineage>
        <taxon>Eukaryota</taxon>
        <taxon>Ichthyosporea</taxon>
        <taxon>Ichthyophonida</taxon>
        <taxon>Sphaeroforma</taxon>
    </lineage>
</organism>
<keyword evidence="1" id="KW-1133">Transmembrane helix</keyword>
<proteinExistence type="predicted"/>
<feature type="transmembrane region" description="Helical" evidence="1">
    <location>
        <begin position="420"/>
        <end position="442"/>
    </location>
</feature>
<accession>A0A0L0FYI4</accession>
<dbReference type="AlphaFoldDB" id="A0A0L0FYI4"/>
<feature type="transmembrane region" description="Helical" evidence="1">
    <location>
        <begin position="308"/>
        <end position="327"/>
    </location>
</feature>
<keyword evidence="1" id="KW-0812">Transmembrane</keyword>
<dbReference type="PANTHER" id="PTHR20992:SF9">
    <property type="entry name" value="AT15442P-RELATED"/>
    <property type="match status" value="1"/>
</dbReference>
<keyword evidence="3" id="KW-1185">Reference proteome</keyword>
<feature type="transmembrane region" description="Helical" evidence="1">
    <location>
        <begin position="266"/>
        <end position="287"/>
    </location>
</feature>
<feature type="transmembrane region" description="Helical" evidence="1">
    <location>
        <begin position="347"/>
        <end position="367"/>
    </location>
</feature>
<name>A0A0L0FYI4_9EUKA</name>
<dbReference type="Pfam" id="PF04087">
    <property type="entry name" value="DUF389"/>
    <property type="match status" value="1"/>
</dbReference>
<dbReference type="Proteomes" id="UP000054560">
    <property type="component" value="Unassembled WGS sequence"/>
</dbReference>
<sequence length="450" mass="48883">MRSFEVNVPRHHLQTTVQCVQRMGFAQAVFVPTPHQSAQSPTLLLSAVFEPQPNGDTDEHDLAYVTEETYEEVVNCVNTQYIADENAHATCTRKTAGARNKRRTSYHNRMLTSDDAVVSYKSNACHVEGALDCNANNSRKHILFPDDSPKSSSPQDHTTNGCIRFNCIENNAQRAITQLTACGVGSKFGYIAVWDTFAQDGDVEDVLGLGGDESVSWWPKHAKHLSDSEVLRKIESRNHVTFDIVALTLCGAMLNAIGLLSKSTPFIVASMLISPLMVPLLGCVWGISTGDTVVVQKSLERQVKLVSIAFVGGFLVGICGCMGMYAIATHDTYKHRPFYGSGKITDLLNCAISIPSGVAVGISYTGGAPMQEKLVGVALAASMLRPIVGSAMNLSLGLFLWSHFEHETADLVRARDGAVISMMVFVLNYSGICLSAALVFWIKGVKGFRD</sequence>
<evidence type="ECO:0008006" key="4">
    <source>
        <dbReference type="Google" id="ProtNLM"/>
    </source>
</evidence>
<dbReference type="InterPro" id="IPR005240">
    <property type="entry name" value="DUF389"/>
</dbReference>
<evidence type="ECO:0000256" key="1">
    <source>
        <dbReference type="SAM" id="Phobius"/>
    </source>
</evidence>
<feature type="transmembrane region" description="Helical" evidence="1">
    <location>
        <begin position="240"/>
        <end position="260"/>
    </location>
</feature>
<protein>
    <recommendedName>
        <fullName evidence="4">DUF389 domain-containing protein</fullName>
    </recommendedName>
</protein>
<dbReference type="EMBL" id="KQ241981">
    <property type="protein sequence ID" value="KNC81907.1"/>
    <property type="molecule type" value="Genomic_DNA"/>
</dbReference>
<feature type="transmembrane region" description="Helical" evidence="1">
    <location>
        <begin position="374"/>
        <end position="400"/>
    </location>
</feature>
<reference evidence="2 3" key="1">
    <citation type="submission" date="2011-02" db="EMBL/GenBank/DDBJ databases">
        <title>The Genome Sequence of Sphaeroforma arctica JP610.</title>
        <authorList>
            <consortium name="The Broad Institute Genome Sequencing Platform"/>
            <person name="Russ C."/>
            <person name="Cuomo C."/>
            <person name="Young S.K."/>
            <person name="Zeng Q."/>
            <person name="Gargeya S."/>
            <person name="Alvarado L."/>
            <person name="Berlin A."/>
            <person name="Chapman S.B."/>
            <person name="Chen Z."/>
            <person name="Freedman E."/>
            <person name="Gellesch M."/>
            <person name="Goldberg J."/>
            <person name="Griggs A."/>
            <person name="Gujja S."/>
            <person name="Heilman E."/>
            <person name="Heiman D."/>
            <person name="Howarth C."/>
            <person name="Mehta T."/>
            <person name="Neiman D."/>
            <person name="Pearson M."/>
            <person name="Roberts A."/>
            <person name="Saif S."/>
            <person name="Shea T."/>
            <person name="Shenoy N."/>
            <person name="Sisk P."/>
            <person name="Stolte C."/>
            <person name="Sykes S."/>
            <person name="White J."/>
            <person name="Yandava C."/>
            <person name="Burger G."/>
            <person name="Gray M.W."/>
            <person name="Holland P.W.H."/>
            <person name="King N."/>
            <person name="Lang F.B.F."/>
            <person name="Roger A.J."/>
            <person name="Ruiz-Trillo I."/>
            <person name="Haas B."/>
            <person name="Nusbaum C."/>
            <person name="Birren B."/>
        </authorList>
    </citation>
    <scope>NUCLEOTIDE SEQUENCE [LARGE SCALE GENOMIC DNA]</scope>
    <source>
        <strain evidence="2 3">JP610</strain>
    </source>
</reference>
<dbReference type="GeneID" id="25906301"/>
<evidence type="ECO:0000313" key="2">
    <source>
        <dbReference type="EMBL" id="KNC81907.1"/>
    </source>
</evidence>